<dbReference type="InterPro" id="IPR013078">
    <property type="entry name" value="His_Pase_superF_clade-1"/>
</dbReference>
<evidence type="ECO:0000313" key="3">
    <source>
        <dbReference type="Proteomes" id="UP001362899"/>
    </source>
</evidence>
<feature type="domain" description="Transcription factor TFIIIC triple barrel" evidence="1">
    <location>
        <begin position="228"/>
        <end position="291"/>
    </location>
</feature>
<gene>
    <name evidence="2" type="ORF">DASB73_006390</name>
</gene>
<dbReference type="InterPro" id="IPR051710">
    <property type="entry name" value="Phosphatase_SH3-domain"/>
</dbReference>
<dbReference type="PANTHER" id="PTHR16469:SF51">
    <property type="entry name" value="TRANSCRIPTION FACTOR TAU 55 KDA SUBUNIT"/>
    <property type="match status" value="1"/>
</dbReference>
<keyword evidence="3" id="KW-1185">Reference proteome</keyword>
<dbReference type="Proteomes" id="UP001362899">
    <property type="component" value="Unassembled WGS sequence"/>
</dbReference>
<dbReference type="Gene3D" id="3.40.50.1240">
    <property type="entry name" value="Phosphoglycerate mutase-like"/>
    <property type="match status" value="1"/>
</dbReference>
<organism evidence="2 3">
    <name type="scientific">Starmerella bacillaris</name>
    <name type="common">Yeast</name>
    <name type="synonym">Candida zemplinina</name>
    <dbReference type="NCBI Taxonomy" id="1247836"/>
    <lineage>
        <taxon>Eukaryota</taxon>
        <taxon>Fungi</taxon>
        <taxon>Dikarya</taxon>
        <taxon>Ascomycota</taxon>
        <taxon>Saccharomycotina</taxon>
        <taxon>Dipodascomycetes</taxon>
        <taxon>Dipodascales</taxon>
        <taxon>Trichomonascaceae</taxon>
        <taxon>Starmerella</taxon>
    </lineage>
</organism>
<dbReference type="InterPro" id="IPR029033">
    <property type="entry name" value="His_PPase_superfam"/>
</dbReference>
<dbReference type="InterPro" id="IPR019481">
    <property type="entry name" value="TFIIIC_triple_barrel"/>
</dbReference>
<dbReference type="PANTHER" id="PTHR16469">
    <property type="entry name" value="UBIQUITIN-ASSOCIATED AND SH3 DOMAIN-CONTAINING BA-RELATED"/>
    <property type="match status" value="1"/>
</dbReference>
<name>A0AAV5RDN9_STABA</name>
<evidence type="ECO:0000259" key="1">
    <source>
        <dbReference type="Pfam" id="PF10419"/>
    </source>
</evidence>
<dbReference type="Pfam" id="PF10419">
    <property type="entry name" value="TFIIIC_sub6"/>
    <property type="match status" value="1"/>
</dbReference>
<accession>A0AAV5RDN9</accession>
<dbReference type="Pfam" id="PF00300">
    <property type="entry name" value="His_Phos_1"/>
    <property type="match status" value="1"/>
</dbReference>
<dbReference type="SUPFAM" id="SSF53254">
    <property type="entry name" value="Phosphoglycerate mutase-like"/>
    <property type="match status" value="1"/>
</dbReference>
<comment type="caution">
    <text evidence="2">The sequence shown here is derived from an EMBL/GenBank/DDBJ whole genome shotgun (WGS) entry which is preliminary data.</text>
</comment>
<dbReference type="AlphaFoldDB" id="A0AAV5RDN9"/>
<protein>
    <submittedName>
        <fullName evidence="2">Transcription factor TFIIIC subunit</fullName>
    </submittedName>
</protein>
<dbReference type="CDD" id="cd07067">
    <property type="entry name" value="HP_PGM_like"/>
    <property type="match status" value="1"/>
</dbReference>
<dbReference type="Gene3D" id="2.60.40.4370">
    <property type="match status" value="1"/>
</dbReference>
<dbReference type="EMBL" id="BTGC01000003">
    <property type="protein sequence ID" value="GMM49681.1"/>
    <property type="molecule type" value="Genomic_DNA"/>
</dbReference>
<sequence>MVNTIYVVRHGLRADDEPSPTNIDGDPKLNIHGEEQAEEVGKYLAQQLPDTTQLTLFASPYYRCCQTATAISHHLNNLKINVESGIGESYSKQRPKKPQPAPLQEVAKFFPLIDTAYKSQVSVDVNGESRADLRARLFKAMQHILKVCPTETLIIVTHAAGKIELGAVLAGKATDPAATCSLDKYVYSDSEGCFKCTVNNDTQYLSGGAQNIWGFKDPEPLESECFSEELVQLDFSSAGVQLGAINPSEITLARLDTDRPVIKIKDKLFEGRWQDVVGTELFTSTKGEAQGVSRKRIKLISAEEDERSLKSLLKLDT</sequence>
<evidence type="ECO:0000313" key="2">
    <source>
        <dbReference type="EMBL" id="GMM49681.1"/>
    </source>
</evidence>
<reference evidence="2 3" key="1">
    <citation type="journal article" date="2023" name="Elife">
        <title>Identification of key yeast species and microbe-microbe interactions impacting larval growth of Drosophila in the wild.</title>
        <authorList>
            <person name="Mure A."/>
            <person name="Sugiura Y."/>
            <person name="Maeda R."/>
            <person name="Honda K."/>
            <person name="Sakurai N."/>
            <person name="Takahashi Y."/>
            <person name="Watada M."/>
            <person name="Katoh T."/>
            <person name="Gotoh A."/>
            <person name="Gotoh Y."/>
            <person name="Taniguchi I."/>
            <person name="Nakamura K."/>
            <person name="Hayashi T."/>
            <person name="Katayama T."/>
            <person name="Uemura T."/>
            <person name="Hattori Y."/>
        </authorList>
    </citation>
    <scope>NUCLEOTIDE SEQUENCE [LARGE SCALE GENOMIC DNA]</scope>
    <source>
        <strain evidence="2 3">SB-73</strain>
    </source>
</reference>
<proteinExistence type="predicted"/>